<name>A0A9P6TZV1_9FUNG</name>
<feature type="compositionally biased region" description="Low complexity" evidence="1">
    <location>
        <begin position="324"/>
        <end position="346"/>
    </location>
</feature>
<comment type="caution">
    <text evidence="2">The sequence shown here is derived from an EMBL/GenBank/DDBJ whole genome shotgun (WGS) entry which is preliminary data.</text>
</comment>
<keyword evidence="3" id="KW-1185">Reference proteome</keyword>
<reference evidence="2" key="1">
    <citation type="journal article" date="2020" name="Fungal Divers.">
        <title>Resolving the Mortierellaceae phylogeny through synthesis of multi-gene phylogenetics and phylogenomics.</title>
        <authorList>
            <person name="Vandepol N."/>
            <person name="Liber J."/>
            <person name="Desiro A."/>
            <person name="Na H."/>
            <person name="Kennedy M."/>
            <person name="Barry K."/>
            <person name="Grigoriev I.V."/>
            <person name="Miller A.N."/>
            <person name="O'Donnell K."/>
            <person name="Stajich J.E."/>
            <person name="Bonito G."/>
        </authorList>
    </citation>
    <scope>NUCLEOTIDE SEQUENCE</scope>
    <source>
        <strain evidence="2">KOD948</strain>
    </source>
</reference>
<dbReference type="AlphaFoldDB" id="A0A9P6TZV1"/>
<dbReference type="Proteomes" id="UP000726737">
    <property type="component" value="Unassembled WGS sequence"/>
</dbReference>
<feature type="compositionally biased region" description="Low complexity" evidence="1">
    <location>
        <begin position="368"/>
        <end position="377"/>
    </location>
</feature>
<feature type="compositionally biased region" description="Polar residues" evidence="1">
    <location>
        <begin position="347"/>
        <end position="361"/>
    </location>
</feature>
<evidence type="ECO:0000313" key="2">
    <source>
        <dbReference type="EMBL" id="KAG0253196.1"/>
    </source>
</evidence>
<feature type="compositionally biased region" description="Basic and acidic residues" evidence="1">
    <location>
        <begin position="500"/>
        <end position="513"/>
    </location>
</feature>
<evidence type="ECO:0000313" key="3">
    <source>
        <dbReference type="Proteomes" id="UP000726737"/>
    </source>
</evidence>
<accession>A0A9P6TZV1</accession>
<feature type="compositionally biased region" description="Polar residues" evidence="1">
    <location>
        <begin position="385"/>
        <end position="398"/>
    </location>
</feature>
<organism evidence="2 3">
    <name type="scientific">Mortierella polycephala</name>
    <dbReference type="NCBI Taxonomy" id="41804"/>
    <lineage>
        <taxon>Eukaryota</taxon>
        <taxon>Fungi</taxon>
        <taxon>Fungi incertae sedis</taxon>
        <taxon>Mucoromycota</taxon>
        <taxon>Mortierellomycotina</taxon>
        <taxon>Mortierellomycetes</taxon>
        <taxon>Mortierellales</taxon>
        <taxon>Mortierellaceae</taxon>
        <taxon>Mortierella</taxon>
    </lineage>
</organism>
<feature type="compositionally biased region" description="Polar residues" evidence="1">
    <location>
        <begin position="1"/>
        <end position="18"/>
    </location>
</feature>
<feature type="region of interest" description="Disordered" evidence="1">
    <location>
        <begin position="84"/>
        <end position="134"/>
    </location>
</feature>
<sequence length="522" mass="57648">MVPHMSTDQELSGTVTTETEMELPLRMRPHPNLRRVTRTPVFVATASASTAHSNSQTMAAGTVSDTEAITSNAHGLSALTNSSLAHHQTRPLPPPPSPPQSSGSRTSLTENSASGHPHPEQQEESAAQNETPSWNYRFINRNHADNRGRIEGRRLGDRALDGYYYEDVRLRHENSRQNHDQHHQHHHHHHHHHFLTQQGRTAIIAAARSVRTPEVIRGHGIHETEAEYQRWFLERQLRQQYLQEYGREPGLDAAHALSTLAPSSRRNAMRMNAIPSFLQDRPGTTRTIIRADPVHPGVIHIYPEDHAPIWMYGRPILSSSPARNVSTNSVNNCSSTNDETSTEDTSYPSTGTNMAPSSPVGSSRFMGSLNSLSSLSSGTMLPSPASLNLQDPSEQQQDMAGARASSPEIIMVSNPILPRPPSASLSPTIASGELFRFAPLISISFPLSVQQENPRIDENNTSLDDYTQMSTFATMDMTPTSASVATAPNTTTTETTRPPPRHDQGDDDKHDQPPETIEQEQQ</sequence>
<protein>
    <submittedName>
        <fullName evidence="2">Uncharacterized protein</fullName>
    </submittedName>
</protein>
<dbReference type="OrthoDB" id="2450062at2759"/>
<feature type="region of interest" description="Disordered" evidence="1">
    <location>
        <begin position="1"/>
        <end position="20"/>
    </location>
</feature>
<proteinExistence type="predicted"/>
<feature type="region of interest" description="Disordered" evidence="1">
    <location>
        <begin position="478"/>
        <end position="522"/>
    </location>
</feature>
<feature type="region of interest" description="Disordered" evidence="1">
    <location>
        <begin position="322"/>
        <end position="404"/>
    </location>
</feature>
<feature type="compositionally biased region" description="Low complexity" evidence="1">
    <location>
        <begin position="478"/>
        <end position="496"/>
    </location>
</feature>
<gene>
    <name evidence="2" type="ORF">BG011_006502</name>
</gene>
<evidence type="ECO:0000256" key="1">
    <source>
        <dbReference type="SAM" id="MobiDB-lite"/>
    </source>
</evidence>
<dbReference type="EMBL" id="JAAAJA010000473">
    <property type="protein sequence ID" value="KAG0253196.1"/>
    <property type="molecule type" value="Genomic_DNA"/>
</dbReference>
<feature type="compositionally biased region" description="Polar residues" evidence="1">
    <location>
        <begin position="124"/>
        <end position="134"/>
    </location>
</feature>